<dbReference type="AlphaFoldDB" id="X1EXA7"/>
<evidence type="ECO:0000256" key="1">
    <source>
        <dbReference type="SAM" id="Coils"/>
    </source>
</evidence>
<feature type="non-terminal residue" evidence="2">
    <location>
        <position position="89"/>
    </location>
</feature>
<protein>
    <submittedName>
        <fullName evidence="2">Uncharacterized protein</fullName>
    </submittedName>
</protein>
<dbReference type="EMBL" id="BART01035317">
    <property type="protein sequence ID" value="GAH13253.1"/>
    <property type="molecule type" value="Genomic_DNA"/>
</dbReference>
<gene>
    <name evidence="2" type="ORF">S01H4_60044</name>
</gene>
<sequence>MIDQLKKKLNELETKKSEIQPKVEELEAKKEEEIEAVNQKYYHLVQEVTMDVEKFEKEINNGFINSYIDIVMEEIDTKRSTDEYTVTDR</sequence>
<keyword evidence="1" id="KW-0175">Coiled coil</keyword>
<comment type="caution">
    <text evidence="2">The sequence shown here is derived from an EMBL/GenBank/DDBJ whole genome shotgun (WGS) entry which is preliminary data.</text>
</comment>
<name>X1EXA7_9ZZZZ</name>
<evidence type="ECO:0000313" key="2">
    <source>
        <dbReference type="EMBL" id="GAH13253.1"/>
    </source>
</evidence>
<accession>X1EXA7</accession>
<proteinExistence type="predicted"/>
<feature type="coiled-coil region" evidence="1">
    <location>
        <begin position="2"/>
        <end position="29"/>
    </location>
</feature>
<reference evidence="2" key="1">
    <citation type="journal article" date="2014" name="Front. Microbiol.">
        <title>High frequency of phylogenetically diverse reductive dehalogenase-homologous genes in deep subseafloor sedimentary metagenomes.</title>
        <authorList>
            <person name="Kawai M."/>
            <person name="Futagami T."/>
            <person name="Toyoda A."/>
            <person name="Takaki Y."/>
            <person name="Nishi S."/>
            <person name="Hori S."/>
            <person name="Arai W."/>
            <person name="Tsubouchi T."/>
            <person name="Morono Y."/>
            <person name="Uchiyama I."/>
            <person name="Ito T."/>
            <person name="Fujiyama A."/>
            <person name="Inagaki F."/>
            <person name="Takami H."/>
        </authorList>
    </citation>
    <scope>NUCLEOTIDE SEQUENCE</scope>
    <source>
        <strain evidence="2">Expedition CK06-06</strain>
    </source>
</reference>
<organism evidence="2">
    <name type="scientific">marine sediment metagenome</name>
    <dbReference type="NCBI Taxonomy" id="412755"/>
    <lineage>
        <taxon>unclassified sequences</taxon>
        <taxon>metagenomes</taxon>
        <taxon>ecological metagenomes</taxon>
    </lineage>
</organism>